<name>R7UK07_CAPTE</name>
<feature type="compositionally biased region" description="Low complexity" evidence="1">
    <location>
        <begin position="26"/>
        <end position="35"/>
    </location>
</feature>
<keyword evidence="4" id="KW-1185">Reference proteome</keyword>
<evidence type="ECO:0000313" key="3">
    <source>
        <dbReference type="EnsemblMetazoa" id="CapteP186156"/>
    </source>
</evidence>
<reference evidence="4" key="1">
    <citation type="submission" date="2012-12" db="EMBL/GenBank/DDBJ databases">
        <authorList>
            <person name="Hellsten U."/>
            <person name="Grimwood J."/>
            <person name="Chapman J.A."/>
            <person name="Shapiro H."/>
            <person name="Aerts A."/>
            <person name="Otillar R.P."/>
            <person name="Terry A.Y."/>
            <person name="Boore J.L."/>
            <person name="Simakov O."/>
            <person name="Marletaz F."/>
            <person name="Cho S.-J."/>
            <person name="Edsinger-Gonzales E."/>
            <person name="Havlak P."/>
            <person name="Kuo D.-H."/>
            <person name="Larsson T."/>
            <person name="Lv J."/>
            <person name="Arendt D."/>
            <person name="Savage R."/>
            <person name="Osoegawa K."/>
            <person name="de Jong P."/>
            <person name="Lindberg D.R."/>
            <person name="Seaver E.C."/>
            <person name="Weisblat D.A."/>
            <person name="Putnam N.H."/>
            <person name="Grigoriev I.V."/>
            <person name="Rokhsar D.S."/>
        </authorList>
    </citation>
    <scope>NUCLEOTIDE SEQUENCE</scope>
    <source>
        <strain evidence="4">I ESC-2004</strain>
    </source>
</reference>
<organism evidence="2">
    <name type="scientific">Capitella teleta</name>
    <name type="common">Polychaete worm</name>
    <dbReference type="NCBI Taxonomy" id="283909"/>
    <lineage>
        <taxon>Eukaryota</taxon>
        <taxon>Metazoa</taxon>
        <taxon>Spiralia</taxon>
        <taxon>Lophotrochozoa</taxon>
        <taxon>Annelida</taxon>
        <taxon>Polychaeta</taxon>
        <taxon>Sedentaria</taxon>
        <taxon>Scolecida</taxon>
        <taxon>Capitellidae</taxon>
        <taxon>Capitella</taxon>
    </lineage>
</organism>
<dbReference type="EMBL" id="AMQN01001489">
    <property type="status" value="NOT_ANNOTATED_CDS"/>
    <property type="molecule type" value="Genomic_DNA"/>
</dbReference>
<reference evidence="2 4" key="2">
    <citation type="journal article" date="2013" name="Nature">
        <title>Insights into bilaterian evolution from three spiralian genomes.</title>
        <authorList>
            <person name="Simakov O."/>
            <person name="Marletaz F."/>
            <person name="Cho S.J."/>
            <person name="Edsinger-Gonzales E."/>
            <person name="Havlak P."/>
            <person name="Hellsten U."/>
            <person name="Kuo D.H."/>
            <person name="Larsson T."/>
            <person name="Lv J."/>
            <person name="Arendt D."/>
            <person name="Savage R."/>
            <person name="Osoegawa K."/>
            <person name="de Jong P."/>
            <person name="Grimwood J."/>
            <person name="Chapman J.A."/>
            <person name="Shapiro H."/>
            <person name="Aerts A."/>
            <person name="Otillar R.P."/>
            <person name="Terry A.Y."/>
            <person name="Boore J.L."/>
            <person name="Grigoriev I.V."/>
            <person name="Lindberg D.R."/>
            <person name="Seaver E.C."/>
            <person name="Weisblat D.A."/>
            <person name="Putnam N.H."/>
            <person name="Rokhsar D.S."/>
        </authorList>
    </citation>
    <scope>NUCLEOTIDE SEQUENCE</scope>
    <source>
        <strain evidence="2 4">I ESC-2004</strain>
    </source>
</reference>
<dbReference type="EnsemblMetazoa" id="CapteT186156">
    <property type="protein sequence ID" value="CapteP186156"/>
    <property type="gene ID" value="CapteG186156"/>
</dbReference>
<reference evidence="3" key="3">
    <citation type="submission" date="2015-06" db="UniProtKB">
        <authorList>
            <consortium name="EnsemblMetazoa"/>
        </authorList>
    </citation>
    <scope>IDENTIFICATION</scope>
</reference>
<dbReference type="HOGENOM" id="CLU_1367388_0_0_1"/>
<accession>R7UK07</accession>
<evidence type="ECO:0000256" key="1">
    <source>
        <dbReference type="SAM" id="MobiDB-lite"/>
    </source>
</evidence>
<evidence type="ECO:0000313" key="2">
    <source>
        <dbReference type="EMBL" id="ELU03602.1"/>
    </source>
</evidence>
<gene>
    <name evidence="2" type="ORF">CAPTEDRAFT_186156</name>
</gene>
<dbReference type="Proteomes" id="UP000014760">
    <property type="component" value="Unassembled WGS sequence"/>
</dbReference>
<dbReference type="EMBL" id="KB303020">
    <property type="protein sequence ID" value="ELU03602.1"/>
    <property type="molecule type" value="Genomic_DNA"/>
</dbReference>
<feature type="region of interest" description="Disordered" evidence="1">
    <location>
        <begin position="1"/>
        <end position="53"/>
    </location>
</feature>
<dbReference type="AlphaFoldDB" id="R7UK07"/>
<protein>
    <submittedName>
        <fullName evidence="2 3">Uncharacterized protein</fullName>
    </submittedName>
</protein>
<evidence type="ECO:0000313" key="4">
    <source>
        <dbReference type="Proteomes" id="UP000014760"/>
    </source>
</evidence>
<proteinExistence type="predicted"/>
<sequence length="200" mass="22709">MWGISAPIVKIEPSSPRQKEARHADSISSSLTSQSDLEEFAFSDPVQSSESPEEDLFLNCMSTDQQGASTEVNQLEQCEDIDQELSGVRVMQHLDSLVRGKISQKIENFQVDVNNILDVHRGHVEQLIQFYQCTNHKEFEIDMGTEETPSVNENLQNEEYKNESSLETEAELLKTECLVKLLTKASIISRTLRKPEYQTT</sequence>